<dbReference type="PANTHER" id="PTHR10353:SF254">
    <property type="entry name" value="THIOGLUCOSIDASE"/>
    <property type="match status" value="1"/>
</dbReference>
<comment type="caution">
    <text evidence="12">The sequence shown here is derived from an EMBL/GenBank/DDBJ whole genome shotgun (WGS) entry which is preliminary data.</text>
</comment>
<gene>
    <name evidence="12" type="ORF">F2Q70_00010383</name>
</gene>
<evidence type="ECO:0000256" key="6">
    <source>
        <dbReference type="ARBA" id="ARBA00022554"/>
    </source>
</evidence>
<keyword evidence="6" id="KW-0926">Vacuole</keyword>
<comment type="catalytic activity">
    <reaction evidence="9">
        <text>a thioglucoside + H2O = a sugar + a thiol.</text>
        <dbReference type="EC" id="3.2.1.147"/>
    </reaction>
</comment>
<evidence type="ECO:0000256" key="8">
    <source>
        <dbReference type="ARBA" id="ARBA00032797"/>
    </source>
</evidence>
<evidence type="ECO:0000256" key="4">
    <source>
        <dbReference type="ARBA" id="ARBA00011738"/>
    </source>
</evidence>
<protein>
    <recommendedName>
        <fullName evidence="5">thioglucosidase</fullName>
        <ecNumber evidence="5">3.2.1.147</ecNumber>
    </recommendedName>
    <alternativeName>
        <fullName evidence="7">Sinigrinase</fullName>
    </alternativeName>
    <alternativeName>
        <fullName evidence="8">Thioglucosidase</fullName>
    </alternativeName>
</protein>
<sequence>MSRRTTGRRVEKLLTMRLSKLAIVCSSCELCVCLGDQAFCDVLGEVLGDVLGEVHGDVPSERCSEEDKIATQRAKAFYLAWVLYPLVFGDYPDVMKRTVGERLPSFLKEESELPLGTLHCSRCVSKDCQFQKHLFVNPNTLSLIVIYLQFDVLPWGLEGVLKYIKQNYGNLPVYILENGINLSLSLVPYLVSKHYRTLASTPRGLVEFLCKYTLGQPTNQQSSINDLGRVEYLHAYIAAVLDSVRCAHILFEKTCLLDRNTKTLQDFLSRSGSDIRGYFQWSFMDMFEFINPNYTYGLYYVISAIQNVKDLRKPLRFGILLFSKRDKL</sequence>
<evidence type="ECO:0000256" key="11">
    <source>
        <dbReference type="RuleBase" id="RU003690"/>
    </source>
</evidence>
<feature type="non-terminal residue" evidence="12">
    <location>
        <position position="1"/>
    </location>
</feature>
<dbReference type="InterPro" id="IPR017853">
    <property type="entry name" value="GH"/>
</dbReference>
<dbReference type="PRINTS" id="PR00131">
    <property type="entry name" value="GLHYDRLASE1"/>
</dbReference>
<dbReference type="EC" id="3.2.1.147" evidence="5"/>
<name>A0A8S9M412_BRACR</name>
<dbReference type="Pfam" id="PF00232">
    <property type="entry name" value="Glyco_hydro_1"/>
    <property type="match status" value="1"/>
</dbReference>
<dbReference type="GO" id="GO:0019137">
    <property type="term" value="F:thioglucosidase activity"/>
    <property type="evidence" value="ECO:0007669"/>
    <property type="project" value="UniProtKB-EC"/>
</dbReference>
<proteinExistence type="inferred from homology"/>
<dbReference type="GO" id="GO:0005773">
    <property type="term" value="C:vacuole"/>
    <property type="evidence" value="ECO:0007669"/>
    <property type="project" value="UniProtKB-SubCell"/>
</dbReference>
<evidence type="ECO:0000256" key="3">
    <source>
        <dbReference type="ARBA" id="ARBA00010838"/>
    </source>
</evidence>
<dbReference type="PROSITE" id="PS00572">
    <property type="entry name" value="GLYCOSYL_HYDROL_F1_1"/>
    <property type="match status" value="1"/>
</dbReference>
<comment type="similarity">
    <text evidence="3 11">Belongs to the glycosyl hydrolase 1 family.</text>
</comment>
<evidence type="ECO:0000256" key="1">
    <source>
        <dbReference type="ARBA" id="ARBA00003014"/>
    </source>
</evidence>
<accession>A0A8S9M412</accession>
<dbReference type="GO" id="GO:0005975">
    <property type="term" value="P:carbohydrate metabolic process"/>
    <property type="evidence" value="ECO:0007669"/>
    <property type="project" value="InterPro"/>
</dbReference>
<dbReference type="AlphaFoldDB" id="A0A8S9M412"/>
<organism evidence="12">
    <name type="scientific">Brassica cretica</name>
    <name type="common">Mustard</name>
    <dbReference type="NCBI Taxonomy" id="69181"/>
    <lineage>
        <taxon>Eukaryota</taxon>
        <taxon>Viridiplantae</taxon>
        <taxon>Streptophyta</taxon>
        <taxon>Embryophyta</taxon>
        <taxon>Tracheophyta</taxon>
        <taxon>Spermatophyta</taxon>
        <taxon>Magnoliopsida</taxon>
        <taxon>eudicotyledons</taxon>
        <taxon>Gunneridae</taxon>
        <taxon>Pentapetalae</taxon>
        <taxon>rosids</taxon>
        <taxon>malvids</taxon>
        <taxon>Brassicales</taxon>
        <taxon>Brassicaceae</taxon>
        <taxon>Brassiceae</taxon>
        <taxon>Brassica</taxon>
    </lineage>
</organism>
<dbReference type="SUPFAM" id="SSF51445">
    <property type="entry name" value="(Trans)glycosidases"/>
    <property type="match status" value="1"/>
</dbReference>
<comment type="subcellular location">
    <subcellularLocation>
        <location evidence="2">Vacuole</location>
    </subcellularLocation>
</comment>
<dbReference type="PANTHER" id="PTHR10353">
    <property type="entry name" value="GLYCOSYL HYDROLASE"/>
    <property type="match status" value="1"/>
</dbReference>
<evidence type="ECO:0000256" key="7">
    <source>
        <dbReference type="ARBA" id="ARBA00032643"/>
    </source>
</evidence>
<evidence type="ECO:0000313" key="12">
    <source>
        <dbReference type="EMBL" id="KAF2612096.1"/>
    </source>
</evidence>
<evidence type="ECO:0000256" key="9">
    <source>
        <dbReference type="ARBA" id="ARBA00034026"/>
    </source>
</evidence>
<evidence type="ECO:0000256" key="10">
    <source>
        <dbReference type="PROSITE-ProRule" id="PRU10055"/>
    </source>
</evidence>
<dbReference type="Gene3D" id="3.20.20.80">
    <property type="entry name" value="Glycosidases"/>
    <property type="match status" value="1"/>
</dbReference>
<feature type="active site" description="Nucleophile" evidence="10">
    <location>
        <position position="177"/>
    </location>
</feature>
<comment type="subunit">
    <text evidence="4">Homodimer.</text>
</comment>
<dbReference type="InterPro" id="IPR001360">
    <property type="entry name" value="Glyco_hydro_1"/>
</dbReference>
<comment type="function">
    <text evidence="1">Degradation of glucosinolates (glucose residue linked by a thioglucoside bound to an amino acid derivative) to glucose, sulfate and any of the products: thiocyanates, isothiocyanates, nitriles, epithionitriles or oxazolidine-2-thiones.</text>
</comment>
<dbReference type="InterPro" id="IPR018120">
    <property type="entry name" value="Glyco_hydro_1_AS"/>
</dbReference>
<dbReference type="EMBL" id="QGKY02000089">
    <property type="protein sequence ID" value="KAF2612096.1"/>
    <property type="molecule type" value="Genomic_DNA"/>
</dbReference>
<evidence type="ECO:0000256" key="5">
    <source>
        <dbReference type="ARBA" id="ARBA00012250"/>
    </source>
</evidence>
<evidence type="ECO:0000256" key="2">
    <source>
        <dbReference type="ARBA" id="ARBA00004116"/>
    </source>
</evidence>
<dbReference type="GO" id="GO:0008422">
    <property type="term" value="F:beta-glucosidase activity"/>
    <property type="evidence" value="ECO:0007669"/>
    <property type="project" value="TreeGrafter"/>
</dbReference>
<reference evidence="12" key="1">
    <citation type="submission" date="2019-12" db="EMBL/GenBank/DDBJ databases">
        <title>Genome sequencing and annotation of Brassica cretica.</title>
        <authorList>
            <person name="Studholme D.J."/>
            <person name="Sarris P.F."/>
        </authorList>
    </citation>
    <scope>NUCLEOTIDE SEQUENCE</scope>
    <source>
        <strain evidence="12">PFS-102/07</strain>
        <tissue evidence="12">Leaf</tissue>
    </source>
</reference>